<keyword evidence="2" id="KW-0732">Signal</keyword>
<dbReference type="AlphaFoldDB" id="A0A7L5DXU2"/>
<dbReference type="InterPro" id="IPR019223">
    <property type="entry name" value="DUF2147"/>
</dbReference>
<sequence>MNGRRFILPFVALAFLLTSLTSFAPKADNPDAVLGTWLNGTKKGHVEIYKKGGTYFGKLVWLGQPNDPTTGKPRTDEKNTDPSKRSRPMMNMPLMYNFKYDGDNVWSDGKIYNPEDGKEYNCKMTLTDPNTLNVRGYVGISLLGKTQVWTRVK</sequence>
<dbReference type="Proteomes" id="UP000501128">
    <property type="component" value="Chromosome"/>
</dbReference>
<dbReference type="PANTHER" id="PTHR36919:SF2">
    <property type="entry name" value="BLL6627 PROTEIN"/>
    <property type="match status" value="1"/>
</dbReference>
<gene>
    <name evidence="4" type="ORF">HH216_21755</name>
</gene>
<evidence type="ECO:0000256" key="1">
    <source>
        <dbReference type="SAM" id="MobiDB-lite"/>
    </source>
</evidence>
<proteinExistence type="predicted"/>
<name>A0A7L5DXU2_9BACT</name>
<feature type="chain" id="PRO_5029531222" evidence="2">
    <location>
        <begin position="25"/>
        <end position="153"/>
    </location>
</feature>
<reference evidence="4 5" key="1">
    <citation type="submission" date="2020-04" db="EMBL/GenBank/DDBJ databases">
        <title>Genome sequencing of novel species.</title>
        <authorList>
            <person name="Heo J."/>
            <person name="Kim S.-J."/>
            <person name="Kim J.-S."/>
            <person name="Hong S.-B."/>
            <person name="Kwon S.-W."/>
        </authorList>
    </citation>
    <scope>NUCLEOTIDE SEQUENCE [LARGE SCALE GENOMIC DNA]</scope>
    <source>
        <strain evidence="4 5">CJU-R4</strain>
    </source>
</reference>
<evidence type="ECO:0000259" key="3">
    <source>
        <dbReference type="Pfam" id="PF09917"/>
    </source>
</evidence>
<feature type="compositionally biased region" description="Basic and acidic residues" evidence="1">
    <location>
        <begin position="73"/>
        <end position="84"/>
    </location>
</feature>
<dbReference type="EMBL" id="CP051677">
    <property type="protein sequence ID" value="QJD81458.1"/>
    <property type="molecule type" value="Genomic_DNA"/>
</dbReference>
<dbReference type="PANTHER" id="PTHR36919">
    <property type="entry name" value="BLR1215 PROTEIN"/>
    <property type="match status" value="1"/>
</dbReference>
<feature type="signal peptide" evidence="2">
    <location>
        <begin position="1"/>
        <end position="24"/>
    </location>
</feature>
<evidence type="ECO:0000313" key="4">
    <source>
        <dbReference type="EMBL" id="QJD81458.1"/>
    </source>
</evidence>
<evidence type="ECO:0000313" key="5">
    <source>
        <dbReference type="Proteomes" id="UP000501128"/>
    </source>
</evidence>
<protein>
    <submittedName>
        <fullName evidence="4">DUF2147 domain-containing protein</fullName>
    </submittedName>
</protein>
<evidence type="ECO:0000256" key="2">
    <source>
        <dbReference type="SAM" id="SignalP"/>
    </source>
</evidence>
<keyword evidence="5" id="KW-1185">Reference proteome</keyword>
<accession>A0A7L5DXU2</accession>
<dbReference type="Gene3D" id="2.40.128.520">
    <property type="match status" value="1"/>
</dbReference>
<dbReference type="KEGG" id="srho:HH216_21755"/>
<feature type="domain" description="DUF2147" evidence="3">
    <location>
        <begin position="35"/>
        <end position="151"/>
    </location>
</feature>
<dbReference type="Pfam" id="PF09917">
    <property type="entry name" value="DUF2147"/>
    <property type="match status" value="1"/>
</dbReference>
<organism evidence="4 5">
    <name type="scientific">Spirosoma rhododendri</name>
    <dbReference type="NCBI Taxonomy" id="2728024"/>
    <lineage>
        <taxon>Bacteria</taxon>
        <taxon>Pseudomonadati</taxon>
        <taxon>Bacteroidota</taxon>
        <taxon>Cytophagia</taxon>
        <taxon>Cytophagales</taxon>
        <taxon>Cytophagaceae</taxon>
        <taxon>Spirosoma</taxon>
    </lineage>
</organism>
<feature type="region of interest" description="Disordered" evidence="1">
    <location>
        <begin position="65"/>
        <end position="87"/>
    </location>
</feature>